<sequence>MSATSVNSVSPKPRVASAGVPIRRPEVTIGGRGSLGTALRLTVMPTSCSRSSAAWPSSGESRRSTSTRWTSVPPLTTDTPALATSGAISRSAMIRAPDSVRRCRSANSGVAAIFNATALPAMTCMSGPPCCPGNTAELIALAYCCLPTIRPERPPPSVLCTVVDTTSACGTGDGCNPAATRPAKCAMSTSNLAPTSSAIDRNAAKSSTRG</sequence>
<organism evidence="2 3">
    <name type="scientific">Mycobacterium tuberculosis</name>
    <dbReference type="NCBI Taxonomy" id="1773"/>
    <lineage>
        <taxon>Bacteria</taxon>
        <taxon>Bacillati</taxon>
        <taxon>Actinomycetota</taxon>
        <taxon>Actinomycetes</taxon>
        <taxon>Mycobacteriales</taxon>
        <taxon>Mycobacteriaceae</taxon>
        <taxon>Mycobacterium</taxon>
        <taxon>Mycobacterium tuberculosis complex</taxon>
    </lineage>
</organism>
<proteinExistence type="predicted"/>
<gene>
    <name evidence="2" type="ORF">ERS007688_03493</name>
</gene>
<protein>
    <submittedName>
        <fullName evidence="2">Uncharacterized protein</fullName>
    </submittedName>
</protein>
<dbReference type="Proteomes" id="UP000046947">
    <property type="component" value="Unassembled WGS sequence"/>
</dbReference>
<evidence type="ECO:0000256" key="1">
    <source>
        <dbReference type="SAM" id="MobiDB-lite"/>
    </source>
</evidence>
<dbReference type="AlphaFoldDB" id="A0A654TRG1"/>
<feature type="region of interest" description="Disordered" evidence="1">
    <location>
        <begin position="49"/>
        <end position="77"/>
    </location>
</feature>
<dbReference type="EMBL" id="CFOH01000765">
    <property type="protein sequence ID" value="CFE68639.1"/>
    <property type="molecule type" value="Genomic_DNA"/>
</dbReference>
<evidence type="ECO:0000313" key="3">
    <source>
        <dbReference type="Proteomes" id="UP000046947"/>
    </source>
</evidence>
<accession>A0A654TRG1</accession>
<reference evidence="2 3" key="1">
    <citation type="submission" date="2015-03" db="EMBL/GenBank/DDBJ databases">
        <authorList>
            <consortium name="Pathogen Informatics"/>
        </authorList>
    </citation>
    <scope>NUCLEOTIDE SEQUENCE [LARGE SCALE GENOMIC DNA]</scope>
    <source>
        <strain evidence="2 3">H09601792</strain>
    </source>
</reference>
<name>A0A654TRG1_MYCTX</name>
<evidence type="ECO:0000313" key="2">
    <source>
        <dbReference type="EMBL" id="CFE68639.1"/>
    </source>
</evidence>